<dbReference type="KEGG" id="pmet:G4Y79_11600"/>
<dbReference type="Gene3D" id="3.90.10.10">
    <property type="entry name" value="Cytochrome C3"/>
    <property type="match status" value="1"/>
</dbReference>
<gene>
    <name evidence="4" type="ORF">G4Y79_11600</name>
</gene>
<reference evidence="4 5" key="1">
    <citation type="submission" date="2020-02" db="EMBL/GenBank/DDBJ databases">
        <authorList>
            <person name="Zheng R.K."/>
            <person name="Sun C.M."/>
        </authorList>
    </citation>
    <scope>NUCLEOTIDE SEQUENCE [LARGE SCALE GENOMIC DNA]</scope>
    <source>
        <strain evidence="5">rifampicinis</strain>
    </source>
</reference>
<evidence type="ECO:0000256" key="2">
    <source>
        <dbReference type="SAM" id="MobiDB-lite"/>
    </source>
</evidence>
<dbReference type="AlphaFoldDB" id="A0A7S8EDI1"/>
<dbReference type="Proteomes" id="UP000594468">
    <property type="component" value="Chromosome"/>
</dbReference>
<keyword evidence="3" id="KW-1133">Transmembrane helix</keyword>
<feature type="transmembrane region" description="Helical" evidence="3">
    <location>
        <begin position="488"/>
        <end position="510"/>
    </location>
</feature>
<feature type="compositionally biased region" description="Low complexity" evidence="2">
    <location>
        <begin position="116"/>
        <end position="130"/>
    </location>
</feature>
<feature type="compositionally biased region" description="Polar residues" evidence="2">
    <location>
        <begin position="57"/>
        <end position="70"/>
    </location>
</feature>
<dbReference type="SUPFAM" id="SSF48695">
    <property type="entry name" value="Multiheme cytochromes"/>
    <property type="match status" value="1"/>
</dbReference>
<dbReference type="CDD" id="cd08168">
    <property type="entry name" value="Cytochrom_C3"/>
    <property type="match status" value="1"/>
</dbReference>
<keyword evidence="3" id="KW-0812">Transmembrane</keyword>
<evidence type="ECO:0000313" key="5">
    <source>
        <dbReference type="Proteomes" id="UP000594468"/>
    </source>
</evidence>
<evidence type="ECO:0000256" key="3">
    <source>
        <dbReference type="SAM" id="Phobius"/>
    </source>
</evidence>
<keyword evidence="5" id="KW-1185">Reference proteome</keyword>
<dbReference type="RefSeq" id="WP_195173043.1">
    <property type="nucleotide sequence ID" value="NZ_CP062983.1"/>
</dbReference>
<name>A0A7S8EDI1_9CHLR</name>
<feature type="compositionally biased region" description="Polar residues" evidence="2">
    <location>
        <begin position="86"/>
        <end position="106"/>
    </location>
</feature>
<dbReference type="PANTHER" id="PTHR35038">
    <property type="entry name" value="DISSIMILATORY SULFITE REDUCTASE SIRA"/>
    <property type="match status" value="1"/>
</dbReference>
<sequence length="520" mass="56183">MSLIGIDGGWNLLTLRAQENTTVTPAPPTPYVSIFDLTEGPSATELAPTQPDPTGETEVSPTTAVNQPDATSAAPARIPSIFDPPSANTDQSNTGQTATEQANPAQPTRIPSIFDPPSESGSSGQPSAEPTRIQSIFDSSTGTGGSTTGGTTDPAQPTPYVSVFDMMQSSVIRFEGEERPDKEYCLSCHANPYLQLALPSGEIISVTVDEEEYAESVHGQHGTEGYRCIRCHDGMNEYPHEAVTATTARELQIEYSASCVECHTDMYDDTLDGVHFDLLANGNENAAVCADCHTGHGVQRLNDETTDEPLPESGITSVEMCTTCHADVFEHYASSVHGEALLAGNNDMPTCADCHGIHNTEGPTNDSSFRLFSPQTCAKCHSDEQLMAKYDVSTDVFDTYVSDFHGTTVMLFQKTAADQDFNAPVCVDCHGVHDISPIDAADSPVLRDNLITTCRRCHPDASSDFPAAWLGHYPPTLERTPLVALAQLFYNIFIPVVIGGLVLFVITDIYRRLSNRREEH</sequence>
<accession>A0A7S8EDI1</accession>
<keyword evidence="3" id="KW-0472">Membrane</keyword>
<dbReference type="EMBL" id="CP062983">
    <property type="protein sequence ID" value="QPC84980.1"/>
    <property type="molecule type" value="Genomic_DNA"/>
</dbReference>
<evidence type="ECO:0000256" key="1">
    <source>
        <dbReference type="ARBA" id="ARBA00022729"/>
    </source>
</evidence>
<feature type="region of interest" description="Disordered" evidence="2">
    <location>
        <begin position="42"/>
        <end position="160"/>
    </location>
</feature>
<dbReference type="Gene3D" id="1.10.1130.10">
    <property type="entry name" value="Flavocytochrome C3, Chain A"/>
    <property type="match status" value="1"/>
</dbReference>
<evidence type="ECO:0000313" key="4">
    <source>
        <dbReference type="EMBL" id="QPC84980.1"/>
    </source>
</evidence>
<protein>
    <submittedName>
        <fullName evidence="4">Cytochrome c3 family protein</fullName>
    </submittedName>
</protein>
<keyword evidence="1" id="KW-0732">Signal</keyword>
<proteinExistence type="predicted"/>
<dbReference type="InterPro" id="IPR036280">
    <property type="entry name" value="Multihaem_cyt_sf"/>
</dbReference>
<dbReference type="InterPro" id="IPR051829">
    <property type="entry name" value="Multiheme_Cytochr_ET"/>
</dbReference>
<organism evidence="4 5">
    <name type="scientific">Phototrophicus methaneseepsis</name>
    <dbReference type="NCBI Taxonomy" id="2710758"/>
    <lineage>
        <taxon>Bacteria</taxon>
        <taxon>Bacillati</taxon>
        <taxon>Chloroflexota</taxon>
        <taxon>Candidatus Thermofontia</taxon>
        <taxon>Phototrophicales</taxon>
        <taxon>Phototrophicaceae</taxon>
        <taxon>Phototrophicus</taxon>
    </lineage>
</organism>